<evidence type="ECO:0000313" key="2">
    <source>
        <dbReference type="EMBL" id="SLN56886.1"/>
    </source>
</evidence>
<dbReference type="EMBL" id="FWFY01000008">
    <property type="protein sequence ID" value="SLN56886.1"/>
    <property type="molecule type" value="Genomic_DNA"/>
</dbReference>
<sequence length="70" mass="8027">MRRELGSNSVSKQERLRFESLAILLEAQHDNADARMRHCREAAGILRQLIGRIEAAERQAARPRFVSQVI</sequence>
<proteinExistence type="predicted"/>
<reference evidence="2 3" key="1">
    <citation type="submission" date="2017-03" db="EMBL/GenBank/DDBJ databases">
        <authorList>
            <person name="Afonso C.L."/>
            <person name="Miller P.J."/>
            <person name="Scott M.A."/>
            <person name="Spackman E."/>
            <person name="Goraichik I."/>
            <person name="Dimitrov K.M."/>
            <person name="Suarez D.L."/>
            <person name="Swayne D.E."/>
        </authorList>
    </citation>
    <scope>NUCLEOTIDE SEQUENCE [LARGE SCALE GENOMIC DNA]</scope>
    <source>
        <strain evidence="2 3">CECT 8367</strain>
    </source>
</reference>
<organism evidence="2 3">
    <name type="scientific">Limimaricola soesokkakensis</name>
    <dbReference type="NCBI Taxonomy" id="1343159"/>
    <lineage>
        <taxon>Bacteria</taxon>
        <taxon>Pseudomonadati</taxon>
        <taxon>Pseudomonadota</taxon>
        <taxon>Alphaproteobacteria</taxon>
        <taxon>Rhodobacterales</taxon>
        <taxon>Paracoccaceae</taxon>
        <taxon>Limimaricola</taxon>
    </lineage>
</organism>
<dbReference type="RefSeq" id="WP_085897019.1">
    <property type="nucleotide sequence ID" value="NZ_CAXPGX010000169.1"/>
</dbReference>
<keyword evidence="4" id="KW-1185">Reference proteome</keyword>
<dbReference type="Proteomes" id="UP000240624">
    <property type="component" value="Unassembled WGS sequence"/>
</dbReference>
<protein>
    <submittedName>
        <fullName evidence="2">Uncharacterized protein</fullName>
    </submittedName>
</protein>
<reference evidence="1 4" key="2">
    <citation type="submission" date="2018-03" db="EMBL/GenBank/DDBJ databases">
        <title>Genomic Encyclopedia of Archaeal and Bacterial Type Strains, Phase II (KMG-II): from individual species to whole genera.</title>
        <authorList>
            <person name="Goeker M."/>
        </authorList>
    </citation>
    <scope>NUCLEOTIDE SEQUENCE [LARGE SCALE GENOMIC DNA]</scope>
    <source>
        <strain evidence="1 4">DSM 29956</strain>
    </source>
</reference>
<gene>
    <name evidence="1" type="ORF">CLV79_10737</name>
    <name evidence="2" type="ORF">LOS8367_02703</name>
</gene>
<name>A0A1X6ZPB5_9RHOB</name>
<dbReference type="AlphaFoldDB" id="A0A1X6ZPB5"/>
<dbReference type="Proteomes" id="UP000193495">
    <property type="component" value="Unassembled WGS sequence"/>
</dbReference>
<accession>A0A1X6ZPB5</accession>
<evidence type="ECO:0000313" key="3">
    <source>
        <dbReference type="Proteomes" id="UP000193495"/>
    </source>
</evidence>
<evidence type="ECO:0000313" key="4">
    <source>
        <dbReference type="Proteomes" id="UP000240624"/>
    </source>
</evidence>
<evidence type="ECO:0000313" key="1">
    <source>
        <dbReference type="EMBL" id="PSK85807.1"/>
    </source>
</evidence>
<dbReference type="EMBL" id="PYGB01000007">
    <property type="protein sequence ID" value="PSK85807.1"/>
    <property type="molecule type" value="Genomic_DNA"/>
</dbReference>